<keyword evidence="3" id="KW-1185">Reference proteome</keyword>
<evidence type="ECO:0000313" key="2">
    <source>
        <dbReference type="EMBL" id="GGD72876.1"/>
    </source>
</evidence>
<feature type="compositionally biased region" description="Acidic residues" evidence="1">
    <location>
        <begin position="1"/>
        <end position="14"/>
    </location>
</feature>
<comment type="caution">
    <text evidence="2">The sequence shown here is derived from an EMBL/GenBank/DDBJ whole genome shotgun (WGS) entry which is preliminary data.</text>
</comment>
<feature type="region of interest" description="Disordered" evidence="1">
    <location>
        <begin position="55"/>
        <end position="82"/>
    </location>
</feature>
<sequence length="82" mass="9131">MHTAGDIDDREPEECGIGSAEDRDVIGDRARLISHVTMVSLVHQLIDAVPARERTGGNLLHNTDKIGRNHWPPSHRRFSVTP</sequence>
<accession>A0ABQ1RMX4</accession>
<evidence type="ECO:0000313" key="3">
    <source>
        <dbReference type="Proteomes" id="UP000629365"/>
    </source>
</evidence>
<protein>
    <submittedName>
        <fullName evidence="2">Uncharacterized protein</fullName>
    </submittedName>
</protein>
<feature type="region of interest" description="Disordered" evidence="1">
    <location>
        <begin position="1"/>
        <end position="22"/>
    </location>
</feature>
<name>A0ABQ1RMX4_9MICO</name>
<proteinExistence type="predicted"/>
<feature type="compositionally biased region" description="Basic residues" evidence="1">
    <location>
        <begin position="73"/>
        <end position="82"/>
    </location>
</feature>
<reference evidence="3" key="1">
    <citation type="journal article" date="2019" name="Int. J. Syst. Evol. Microbiol.">
        <title>The Global Catalogue of Microorganisms (GCM) 10K type strain sequencing project: providing services to taxonomists for standard genome sequencing and annotation.</title>
        <authorList>
            <consortium name="The Broad Institute Genomics Platform"/>
            <consortium name="The Broad Institute Genome Sequencing Center for Infectious Disease"/>
            <person name="Wu L."/>
            <person name="Ma J."/>
        </authorList>
    </citation>
    <scope>NUCLEOTIDE SEQUENCE [LARGE SCALE GENOMIC DNA]</scope>
    <source>
        <strain evidence="3">CCM 7640</strain>
    </source>
</reference>
<organism evidence="2 3">
    <name type="scientific">Microbacterium murale</name>
    <dbReference type="NCBI Taxonomy" id="1081040"/>
    <lineage>
        <taxon>Bacteria</taxon>
        <taxon>Bacillati</taxon>
        <taxon>Actinomycetota</taxon>
        <taxon>Actinomycetes</taxon>
        <taxon>Micrococcales</taxon>
        <taxon>Microbacteriaceae</taxon>
        <taxon>Microbacterium</taxon>
    </lineage>
</organism>
<gene>
    <name evidence="2" type="ORF">GCM10007269_14980</name>
</gene>
<dbReference type="EMBL" id="BMCM01000002">
    <property type="protein sequence ID" value="GGD72876.1"/>
    <property type="molecule type" value="Genomic_DNA"/>
</dbReference>
<dbReference type="Proteomes" id="UP000629365">
    <property type="component" value="Unassembled WGS sequence"/>
</dbReference>
<evidence type="ECO:0000256" key="1">
    <source>
        <dbReference type="SAM" id="MobiDB-lite"/>
    </source>
</evidence>